<keyword evidence="2" id="KW-1185">Reference proteome</keyword>
<dbReference type="Proteomes" id="UP000886595">
    <property type="component" value="Unassembled WGS sequence"/>
</dbReference>
<sequence length="155" mass="17332">MGRYSYSQPSSSSQSLDLTSLIEAEAEMYAAEAEIIQSNAEAIHYLPSPEGDDGIPRACYCGSEPVHGYSQTAKDRFRHVDPPPFTPMHHRIRLSCCEWSHPCPCWCCVAEPRHGRVDQRGAAASFRKPAVFFICDPTERTVQFGAEIHRYGSKP</sequence>
<evidence type="ECO:0000313" key="2">
    <source>
        <dbReference type="Proteomes" id="UP000886595"/>
    </source>
</evidence>
<reference evidence="1 2" key="1">
    <citation type="submission" date="2020-02" db="EMBL/GenBank/DDBJ databases">
        <authorList>
            <person name="Ma Q."/>
            <person name="Huang Y."/>
            <person name="Song X."/>
            <person name="Pei D."/>
        </authorList>
    </citation>
    <scope>NUCLEOTIDE SEQUENCE [LARGE SCALE GENOMIC DNA]</scope>
    <source>
        <strain evidence="1">Sxm20200214</strain>
        <tissue evidence="1">Leaf</tissue>
    </source>
</reference>
<organism evidence="1 2">
    <name type="scientific">Brassica carinata</name>
    <name type="common">Ethiopian mustard</name>
    <name type="synonym">Abyssinian cabbage</name>
    <dbReference type="NCBI Taxonomy" id="52824"/>
    <lineage>
        <taxon>Eukaryota</taxon>
        <taxon>Viridiplantae</taxon>
        <taxon>Streptophyta</taxon>
        <taxon>Embryophyta</taxon>
        <taxon>Tracheophyta</taxon>
        <taxon>Spermatophyta</taxon>
        <taxon>Magnoliopsida</taxon>
        <taxon>eudicotyledons</taxon>
        <taxon>Gunneridae</taxon>
        <taxon>Pentapetalae</taxon>
        <taxon>rosids</taxon>
        <taxon>malvids</taxon>
        <taxon>Brassicales</taxon>
        <taxon>Brassicaceae</taxon>
        <taxon>Brassiceae</taxon>
        <taxon>Brassica</taxon>
    </lineage>
</organism>
<dbReference type="AlphaFoldDB" id="A0A8X8B9M9"/>
<proteinExistence type="predicted"/>
<comment type="caution">
    <text evidence="1">The sequence shown here is derived from an EMBL/GenBank/DDBJ whole genome shotgun (WGS) entry which is preliminary data.</text>
</comment>
<protein>
    <submittedName>
        <fullName evidence="1">Uncharacterized protein</fullName>
    </submittedName>
</protein>
<accession>A0A8X8B9M9</accession>
<dbReference type="EMBL" id="JAAMPC010000001">
    <property type="protein sequence ID" value="KAG2330114.1"/>
    <property type="molecule type" value="Genomic_DNA"/>
</dbReference>
<gene>
    <name evidence="1" type="ORF">Bca52824_001294</name>
</gene>
<name>A0A8X8B9M9_BRACI</name>
<evidence type="ECO:0000313" key="1">
    <source>
        <dbReference type="EMBL" id="KAG2330114.1"/>
    </source>
</evidence>